<evidence type="ECO:0000313" key="2">
    <source>
        <dbReference type="Proteomes" id="UP000309215"/>
    </source>
</evidence>
<accession>A0A4U1IU78</accession>
<dbReference type="PROSITE" id="PS51318">
    <property type="entry name" value="TAT"/>
    <property type="match status" value="1"/>
</dbReference>
<keyword evidence="2" id="KW-1185">Reference proteome</keyword>
<dbReference type="EMBL" id="SSMQ01000078">
    <property type="protein sequence ID" value="TKC97959.1"/>
    <property type="molecule type" value="Genomic_DNA"/>
</dbReference>
<dbReference type="AlphaFoldDB" id="A0A4U1IU78"/>
<dbReference type="Proteomes" id="UP000309215">
    <property type="component" value="Unassembled WGS sequence"/>
</dbReference>
<dbReference type="PANTHER" id="PTHR43737:SF1">
    <property type="entry name" value="DUF1501 DOMAIN-CONTAINING PROTEIN"/>
    <property type="match status" value="1"/>
</dbReference>
<dbReference type="InterPro" id="IPR019546">
    <property type="entry name" value="TAT_signal_bac_arc"/>
</dbReference>
<gene>
    <name evidence="1" type="ORF">E8A74_43500</name>
</gene>
<organism evidence="1 2">
    <name type="scientific">Polyangium fumosum</name>
    <dbReference type="NCBI Taxonomy" id="889272"/>
    <lineage>
        <taxon>Bacteria</taxon>
        <taxon>Pseudomonadati</taxon>
        <taxon>Myxococcota</taxon>
        <taxon>Polyangia</taxon>
        <taxon>Polyangiales</taxon>
        <taxon>Polyangiaceae</taxon>
        <taxon>Polyangium</taxon>
    </lineage>
</organism>
<dbReference type="PANTHER" id="PTHR43737">
    <property type="entry name" value="BLL7424 PROTEIN"/>
    <property type="match status" value="1"/>
</dbReference>
<dbReference type="RefSeq" id="WP_136935054.1">
    <property type="nucleotide sequence ID" value="NZ_SSMQ01000078.1"/>
</dbReference>
<dbReference type="Pfam" id="PF07394">
    <property type="entry name" value="DUF1501"/>
    <property type="match status" value="1"/>
</dbReference>
<reference evidence="1 2" key="1">
    <citation type="submission" date="2019-04" db="EMBL/GenBank/DDBJ databases">
        <authorList>
            <person name="Li Y."/>
            <person name="Wang J."/>
        </authorList>
    </citation>
    <scope>NUCLEOTIDE SEQUENCE [LARGE SCALE GENOMIC DNA]</scope>
    <source>
        <strain evidence="1 2">DSM 14668</strain>
    </source>
</reference>
<protein>
    <submittedName>
        <fullName evidence="1">DUF1501 domain-containing protein</fullName>
    </submittedName>
</protein>
<dbReference type="InterPro" id="IPR006311">
    <property type="entry name" value="TAT_signal"/>
</dbReference>
<sequence>MDRRDFLKIASTAGLGVAASTIPFASEAGAAPYTGKFWVMIHAGGGWDVTSHCDPKGAKGESDPDPMNHYLETTIGTAVGSKSKLPMRYAPDPDGANKAFFDKYVNDLMVLNGVDTSTNSHDVGTRVTWAGTLAENKASFAALTAAVAGGSLPMAYISYGGYDTTAGTVAVTRVGNVDAIRRIAYPNVIDPMYDQNKTPYYTDETEARIAETRSARHMAYAEKQNLPRIKQSMGMLYTARSGQNELKKLTEYLPAQLENSNLRRQAQIALAAYRAGICVSANLGIGGFDTHGNNDDQQFGRLAELWDGIDYLVEEAKATGVWGNMVIVVGSDFGRTPGYNSGNGKDHWSITSMLLMGAGIPGNQVIGKTTERHNPMNIDPNTLEPVEGGGLRLKPGHVHRALRRLAGIDQSEVAARSPIKEKEDLPLFG</sequence>
<proteinExistence type="predicted"/>
<comment type="caution">
    <text evidence="1">The sequence shown here is derived from an EMBL/GenBank/DDBJ whole genome shotgun (WGS) entry which is preliminary data.</text>
</comment>
<dbReference type="InterPro" id="IPR010869">
    <property type="entry name" value="DUF1501"/>
</dbReference>
<evidence type="ECO:0000313" key="1">
    <source>
        <dbReference type="EMBL" id="TKC97959.1"/>
    </source>
</evidence>
<dbReference type="NCBIfam" id="TIGR01409">
    <property type="entry name" value="TAT_signal_seq"/>
    <property type="match status" value="1"/>
</dbReference>
<name>A0A4U1IU78_9BACT</name>
<dbReference type="OrthoDB" id="238140at2"/>